<dbReference type="GO" id="GO:0004672">
    <property type="term" value="F:protein kinase activity"/>
    <property type="evidence" value="ECO:0007669"/>
    <property type="project" value="InterPro"/>
</dbReference>
<dbReference type="GO" id="GO:0005524">
    <property type="term" value="F:ATP binding"/>
    <property type="evidence" value="ECO:0007669"/>
    <property type="project" value="InterPro"/>
</dbReference>
<dbReference type="AlphaFoldDB" id="A0A550CEC4"/>
<dbReference type="EMBL" id="VDMD01000010">
    <property type="protein sequence ID" value="TRM63148.1"/>
    <property type="molecule type" value="Genomic_DNA"/>
</dbReference>
<gene>
    <name evidence="2" type="ORF">BD626DRAFT_569195</name>
</gene>
<dbReference type="OrthoDB" id="3138711at2759"/>
<evidence type="ECO:0000259" key="1">
    <source>
        <dbReference type="PROSITE" id="PS50011"/>
    </source>
</evidence>
<dbReference type="InterPro" id="IPR011009">
    <property type="entry name" value="Kinase-like_dom_sf"/>
</dbReference>
<dbReference type="Proteomes" id="UP000320762">
    <property type="component" value="Unassembled WGS sequence"/>
</dbReference>
<proteinExistence type="predicted"/>
<dbReference type="SUPFAM" id="SSF56112">
    <property type="entry name" value="Protein kinase-like (PK-like)"/>
    <property type="match status" value="1"/>
</dbReference>
<dbReference type="PROSITE" id="PS50011">
    <property type="entry name" value="PROTEIN_KINASE_DOM"/>
    <property type="match status" value="1"/>
</dbReference>
<sequence length="320" mass="36291">MSDATTRPFVAGNPSSIMEYWKRMAAFDKASNHSPLREGSTFDLALVEPPPLDRAGARDAPCFPFSTQATFVLCRPLQQGDNYYSQVWVARQISRGSDVEGAELVLKFIIPSQLDLPSEELTEEHIMWASYFYPEDIVAYQAAAYNALAKQQGCTVPYFYGAHKVTAPWGELVSVLALEYISAPCLWEIRDALGLNYPDDDAPHIPAFMEYLNYEKYFALFQSAIETITNAHAVNIRHRDIRDAHILVDLAHNRVVLIDWTNDAPAHLAKTGLMNDPGLARIHDVLGICRRFLRCKAHYKRLLLYIYPTFPMLHNFVPRP</sequence>
<comment type="caution">
    <text evidence="2">The sequence shown here is derived from an EMBL/GenBank/DDBJ whole genome shotgun (WGS) entry which is preliminary data.</text>
</comment>
<evidence type="ECO:0000313" key="3">
    <source>
        <dbReference type="Proteomes" id="UP000320762"/>
    </source>
</evidence>
<accession>A0A550CEC4</accession>
<name>A0A550CEC4_9AGAR</name>
<organism evidence="2 3">
    <name type="scientific">Schizophyllum amplum</name>
    <dbReference type="NCBI Taxonomy" id="97359"/>
    <lineage>
        <taxon>Eukaryota</taxon>
        <taxon>Fungi</taxon>
        <taxon>Dikarya</taxon>
        <taxon>Basidiomycota</taxon>
        <taxon>Agaricomycotina</taxon>
        <taxon>Agaricomycetes</taxon>
        <taxon>Agaricomycetidae</taxon>
        <taxon>Agaricales</taxon>
        <taxon>Schizophyllaceae</taxon>
        <taxon>Schizophyllum</taxon>
    </lineage>
</organism>
<protein>
    <recommendedName>
        <fullName evidence="1">Protein kinase domain-containing protein</fullName>
    </recommendedName>
</protein>
<feature type="domain" description="Protein kinase" evidence="1">
    <location>
        <begin position="73"/>
        <end position="320"/>
    </location>
</feature>
<reference evidence="2 3" key="1">
    <citation type="journal article" date="2019" name="New Phytol.">
        <title>Comparative genomics reveals unique wood-decay strategies and fruiting body development in the Schizophyllaceae.</title>
        <authorList>
            <person name="Almasi E."/>
            <person name="Sahu N."/>
            <person name="Krizsan K."/>
            <person name="Balint B."/>
            <person name="Kovacs G.M."/>
            <person name="Kiss B."/>
            <person name="Cseklye J."/>
            <person name="Drula E."/>
            <person name="Henrissat B."/>
            <person name="Nagy I."/>
            <person name="Chovatia M."/>
            <person name="Adam C."/>
            <person name="LaButti K."/>
            <person name="Lipzen A."/>
            <person name="Riley R."/>
            <person name="Grigoriev I.V."/>
            <person name="Nagy L.G."/>
        </authorList>
    </citation>
    <scope>NUCLEOTIDE SEQUENCE [LARGE SCALE GENOMIC DNA]</scope>
    <source>
        <strain evidence="2 3">NL-1724</strain>
    </source>
</reference>
<evidence type="ECO:0000313" key="2">
    <source>
        <dbReference type="EMBL" id="TRM63148.1"/>
    </source>
</evidence>
<dbReference type="InterPro" id="IPR000719">
    <property type="entry name" value="Prot_kinase_dom"/>
</dbReference>
<keyword evidence="3" id="KW-1185">Reference proteome</keyword>